<dbReference type="InterPro" id="IPR039448">
    <property type="entry name" value="Beta_helix"/>
</dbReference>
<dbReference type="Gene3D" id="2.60.120.200">
    <property type="match status" value="1"/>
</dbReference>
<feature type="domain" description="DUF6250" evidence="3">
    <location>
        <begin position="82"/>
        <end position="224"/>
    </location>
</feature>
<feature type="signal peptide" evidence="1">
    <location>
        <begin position="1"/>
        <end position="23"/>
    </location>
</feature>
<reference evidence="4" key="1">
    <citation type="submission" date="2024-07" db="EMBL/GenBank/DDBJ databases">
        <title>Complete genome sequence of Verrucomicrobiaceae bacterium NT6N.</title>
        <authorList>
            <person name="Huang C."/>
            <person name="Takami H."/>
            <person name="Hamasaki K."/>
        </authorList>
    </citation>
    <scope>NUCLEOTIDE SEQUENCE</scope>
    <source>
        <strain evidence="4">NT6N</strain>
    </source>
</reference>
<dbReference type="Pfam" id="PF13229">
    <property type="entry name" value="Beta_helix"/>
    <property type="match status" value="1"/>
</dbReference>
<name>A0AAT9FNJ0_9BACT</name>
<evidence type="ECO:0000256" key="1">
    <source>
        <dbReference type="SAM" id="SignalP"/>
    </source>
</evidence>
<evidence type="ECO:0000313" key="4">
    <source>
        <dbReference type="EMBL" id="BDS07560.1"/>
    </source>
</evidence>
<dbReference type="AlphaFoldDB" id="A0AAT9FNJ0"/>
<evidence type="ECO:0000259" key="2">
    <source>
        <dbReference type="Pfam" id="PF13229"/>
    </source>
</evidence>
<feature type="domain" description="Right handed beta helix" evidence="2">
    <location>
        <begin position="457"/>
        <end position="591"/>
    </location>
</feature>
<keyword evidence="1" id="KW-0732">Signal</keyword>
<dbReference type="Pfam" id="PF19763">
    <property type="entry name" value="DUF6250"/>
    <property type="match status" value="1"/>
</dbReference>
<gene>
    <name evidence="4" type="ORF">NT6N_26000</name>
</gene>
<dbReference type="InterPro" id="IPR012334">
    <property type="entry name" value="Pectin_lyas_fold"/>
</dbReference>
<proteinExistence type="predicted"/>
<protein>
    <recommendedName>
        <fullName evidence="5">Right handed beta helix domain-containing protein</fullName>
    </recommendedName>
</protein>
<dbReference type="InterPro" id="IPR011050">
    <property type="entry name" value="Pectin_lyase_fold/virulence"/>
</dbReference>
<accession>A0AAT9FNJ0</accession>
<dbReference type="SUPFAM" id="SSF51126">
    <property type="entry name" value="Pectin lyase-like"/>
    <property type="match status" value="1"/>
</dbReference>
<organism evidence="4">
    <name type="scientific">Oceaniferula spumae</name>
    <dbReference type="NCBI Taxonomy" id="2979115"/>
    <lineage>
        <taxon>Bacteria</taxon>
        <taxon>Pseudomonadati</taxon>
        <taxon>Verrucomicrobiota</taxon>
        <taxon>Verrucomicrobiia</taxon>
        <taxon>Verrucomicrobiales</taxon>
        <taxon>Verrucomicrobiaceae</taxon>
        <taxon>Oceaniferula</taxon>
    </lineage>
</organism>
<sequence>MKSLTRVITLCSFIFLSVTTMTAAQPVVAGKGVGLFKVGPLIAQDNFKNLDQWVVQVQPNPNAPAAKVIAKDRSLDCYLPGRGATIWFKKKLKTRVTISYDVLCPSSAQDNKNLQPTDINNFWMASDPDEKLFDTNQFTGEFSSYDPIHGYYASTGGGKNTTTRMRRYPRVLDGKPADHPALTSRDGSPDYLIKPDQRMHIQLVAYDDVIQYIVDGKLVYEMAHGDDIQIESRSSDGKRATRKAKYTPEHHPVYREGYFGFRMVGSHHIYSNFKVHSLTPADKTVTVSSIKDLRKAVAKSDQHIVMTPGTYVLPDMIDGHTGVHFSGSNNRIVFSGVTIQTPISLLNGQVKKGGKDNRRRRSRRGIAVYLVTGDHVTITGGRFENTHPAHNGKPIDFGSYNQNPAHYPVRAMTEIRLEGDHIQLHGCHVTVRGSSPYGYGNIYGIGGGAVIPLHKHSGILMTGDHNILDGCSVKMEAFGHAIFVQGGDQITVRNCEVTGEVRATNDIYKENHPKDLAKKFGYKIQWPEDMHGLAIPRNHMINLMEDGIRAYSGTGHMTVENCKVSKARGGIKLYMARSATVTDCKVLDCINQAYSLPNRGTITRSSGNAAYGPLLYIHSDSHHSQKIDLEILPSPHALGDHPIAALKGKNHRIKFTAKAPLSTRPIIIGYPLRFDYLSVDYPKVPAGMEAHFKKFAPKDYRATGISLVNDTNLPIVIGKLSENNIIRSRGKVRDLGKGNSVVLTTKKN</sequence>
<dbReference type="InterPro" id="IPR046217">
    <property type="entry name" value="DUF6250"/>
</dbReference>
<dbReference type="EMBL" id="AP026866">
    <property type="protein sequence ID" value="BDS07560.1"/>
    <property type="molecule type" value="Genomic_DNA"/>
</dbReference>
<dbReference type="KEGG" id="osu:NT6N_26000"/>
<feature type="chain" id="PRO_5043456759" description="Right handed beta helix domain-containing protein" evidence="1">
    <location>
        <begin position="24"/>
        <end position="748"/>
    </location>
</feature>
<dbReference type="Gene3D" id="2.160.20.10">
    <property type="entry name" value="Single-stranded right-handed beta-helix, Pectin lyase-like"/>
    <property type="match status" value="1"/>
</dbReference>
<evidence type="ECO:0000259" key="3">
    <source>
        <dbReference type="Pfam" id="PF19763"/>
    </source>
</evidence>
<evidence type="ECO:0008006" key="5">
    <source>
        <dbReference type="Google" id="ProtNLM"/>
    </source>
</evidence>